<protein>
    <submittedName>
        <fullName evidence="1">8706_t:CDS:1</fullName>
    </submittedName>
</protein>
<sequence length="323" mass="37224">MLCLYIWGSHWGLPSIDPACLSVISYLQLVSEDWNVIECCNPNVSPTGELPVLRDGLNWIAGVHNIINHLKKNGLNVDENLTNKQKADSLAFTSYIEECAYDVLLFTWYVDSKNFVEVIRPLYAGLLSFPMQYFIPTQLRDFAKERLTRHGIESVGDTGFLMDKSTKLNKIVHESYDVLQKKLGDNEFFFRDQPSSLDVMAYGYLALHKYSELSNPDLATIFNTEYPRLARFCERMKNYLSSRPISKLPATDLPSFFSGLFSSPHTWFNRNVWKTYNVEGIKKEKSEAQIKFERKRNLSIFGAIGFVEKEIVDEVDYEEDSEN</sequence>
<dbReference type="Proteomes" id="UP000789860">
    <property type="component" value="Unassembled WGS sequence"/>
</dbReference>
<proteinExistence type="predicted"/>
<keyword evidence="2" id="KW-1185">Reference proteome</keyword>
<reference evidence="1" key="1">
    <citation type="submission" date="2021-06" db="EMBL/GenBank/DDBJ databases">
        <authorList>
            <person name="Kallberg Y."/>
            <person name="Tangrot J."/>
            <person name="Rosling A."/>
        </authorList>
    </citation>
    <scope>NUCLEOTIDE SEQUENCE</scope>
    <source>
        <strain evidence="1">AU212A</strain>
    </source>
</reference>
<name>A0ACA9LRG4_9GLOM</name>
<organism evidence="1 2">
    <name type="scientific">Scutellospora calospora</name>
    <dbReference type="NCBI Taxonomy" id="85575"/>
    <lineage>
        <taxon>Eukaryota</taxon>
        <taxon>Fungi</taxon>
        <taxon>Fungi incertae sedis</taxon>
        <taxon>Mucoromycota</taxon>
        <taxon>Glomeromycotina</taxon>
        <taxon>Glomeromycetes</taxon>
        <taxon>Diversisporales</taxon>
        <taxon>Gigasporaceae</taxon>
        <taxon>Scutellospora</taxon>
    </lineage>
</organism>
<comment type="caution">
    <text evidence="1">The sequence shown here is derived from an EMBL/GenBank/DDBJ whole genome shotgun (WGS) entry which is preliminary data.</text>
</comment>
<evidence type="ECO:0000313" key="1">
    <source>
        <dbReference type="EMBL" id="CAG8546001.1"/>
    </source>
</evidence>
<evidence type="ECO:0000313" key="2">
    <source>
        <dbReference type="Proteomes" id="UP000789860"/>
    </source>
</evidence>
<dbReference type="EMBL" id="CAJVPM010007461">
    <property type="protein sequence ID" value="CAG8546001.1"/>
    <property type="molecule type" value="Genomic_DNA"/>
</dbReference>
<gene>
    <name evidence="1" type="ORF">SCALOS_LOCUS5015</name>
</gene>
<accession>A0ACA9LRG4</accession>